<proteinExistence type="predicted"/>
<keyword evidence="1" id="KW-0472">Membrane</keyword>
<evidence type="ECO:0000313" key="2">
    <source>
        <dbReference type="EMBL" id="ORY31028.1"/>
    </source>
</evidence>
<dbReference type="Proteomes" id="UP000193986">
    <property type="component" value="Unassembled WGS sequence"/>
</dbReference>
<organism evidence="2 3">
    <name type="scientific">Naematelia encephala</name>
    <dbReference type="NCBI Taxonomy" id="71784"/>
    <lineage>
        <taxon>Eukaryota</taxon>
        <taxon>Fungi</taxon>
        <taxon>Dikarya</taxon>
        <taxon>Basidiomycota</taxon>
        <taxon>Agaricomycotina</taxon>
        <taxon>Tremellomycetes</taxon>
        <taxon>Tremellales</taxon>
        <taxon>Naemateliaceae</taxon>
        <taxon>Naematelia</taxon>
    </lineage>
</organism>
<protein>
    <submittedName>
        <fullName evidence="2">Uncharacterized protein</fullName>
    </submittedName>
</protein>
<dbReference type="InParanoid" id="A0A1Y2B859"/>
<comment type="caution">
    <text evidence="2">The sequence shown here is derived from an EMBL/GenBank/DDBJ whole genome shotgun (WGS) entry which is preliminary data.</text>
</comment>
<feature type="transmembrane region" description="Helical" evidence="1">
    <location>
        <begin position="120"/>
        <end position="140"/>
    </location>
</feature>
<dbReference type="EMBL" id="MCFC01000017">
    <property type="protein sequence ID" value="ORY31028.1"/>
    <property type="molecule type" value="Genomic_DNA"/>
</dbReference>
<keyword evidence="1" id="KW-0812">Transmembrane</keyword>
<keyword evidence="3" id="KW-1185">Reference proteome</keyword>
<sequence length="166" mass="18570">MIVRYPPALSFSVYLEVQNSIKRRDAVPQSGTKRPEYIAHPAGSLVCRPFGECEPCPHNELDQPFCLPFGNRRLLHCLPADQAHDVLSGYESADDRKQPKGEVPAWEACGKVIVTERRDFYEFVTANLLFLIVALTILWARSSALAAAQYRQLAARIGIPSGSWRS</sequence>
<reference evidence="2 3" key="1">
    <citation type="submission" date="2016-07" db="EMBL/GenBank/DDBJ databases">
        <title>Pervasive Adenine N6-methylation of Active Genes in Fungi.</title>
        <authorList>
            <consortium name="DOE Joint Genome Institute"/>
            <person name="Mondo S.J."/>
            <person name="Dannebaum R.O."/>
            <person name="Kuo R.C."/>
            <person name="Labutti K."/>
            <person name="Haridas S."/>
            <person name="Kuo A."/>
            <person name="Salamov A."/>
            <person name="Ahrendt S.R."/>
            <person name="Lipzen A."/>
            <person name="Sullivan W."/>
            <person name="Andreopoulos W.B."/>
            <person name="Clum A."/>
            <person name="Lindquist E."/>
            <person name="Daum C."/>
            <person name="Ramamoorthy G.K."/>
            <person name="Gryganskyi A."/>
            <person name="Culley D."/>
            <person name="Magnuson J.K."/>
            <person name="James T.Y."/>
            <person name="O'Malley M.A."/>
            <person name="Stajich J.E."/>
            <person name="Spatafora J.W."/>
            <person name="Visel A."/>
            <person name="Grigoriev I.V."/>
        </authorList>
    </citation>
    <scope>NUCLEOTIDE SEQUENCE [LARGE SCALE GENOMIC DNA]</scope>
    <source>
        <strain evidence="2 3">68-887.2</strain>
    </source>
</reference>
<dbReference type="OrthoDB" id="2525787at2759"/>
<accession>A0A1Y2B859</accession>
<gene>
    <name evidence="2" type="ORF">BCR39DRAFT_593552</name>
</gene>
<keyword evidence="1" id="KW-1133">Transmembrane helix</keyword>
<dbReference type="AlphaFoldDB" id="A0A1Y2B859"/>
<evidence type="ECO:0000313" key="3">
    <source>
        <dbReference type="Proteomes" id="UP000193986"/>
    </source>
</evidence>
<evidence type="ECO:0000256" key="1">
    <source>
        <dbReference type="SAM" id="Phobius"/>
    </source>
</evidence>
<name>A0A1Y2B859_9TREE</name>